<dbReference type="EMBL" id="JACVVK020000034">
    <property type="protein sequence ID" value="KAK7501032.1"/>
    <property type="molecule type" value="Genomic_DNA"/>
</dbReference>
<evidence type="ECO:0000313" key="3">
    <source>
        <dbReference type="Proteomes" id="UP001519460"/>
    </source>
</evidence>
<comment type="caution">
    <text evidence="2">The sequence shown here is derived from an EMBL/GenBank/DDBJ whole genome shotgun (WGS) entry which is preliminary data.</text>
</comment>
<proteinExistence type="predicted"/>
<feature type="transmembrane region" description="Helical" evidence="1">
    <location>
        <begin position="58"/>
        <end position="80"/>
    </location>
</feature>
<sequence length="187" mass="20884">MRFVFRVWARVDATFGRWPCCQTSVRTVREARAHARHATLCPEPRRDGTETNCALHEIIGYICLIYGQMCLSLCPALVLLPGDLGDVMKLGGSVQADKKKLSRFSAPRDLNLPDSVKSCPVTQIFNDKFRQDTLVIEDKLLGVSFLLRFLSTNTSWLQWKQWSHFQLTNCDGGGGGSEVVSVPAAPR</sequence>
<keyword evidence="1" id="KW-0812">Transmembrane</keyword>
<keyword evidence="1" id="KW-0472">Membrane</keyword>
<evidence type="ECO:0000313" key="2">
    <source>
        <dbReference type="EMBL" id="KAK7501032.1"/>
    </source>
</evidence>
<keyword evidence="3" id="KW-1185">Reference proteome</keyword>
<dbReference type="Proteomes" id="UP001519460">
    <property type="component" value="Unassembled WGS sequence"/>
</dbReference>
<keyword evidence="1" id="KW-1133">Transmembrane helix</keyword>
<organism evidence="2 3">
    <name type="scientific">Batillaria attramentaria</name>
    <dbReference type="NCBI Taxonomy" id="370345"/>
    <lineage>
        <taxon>Eukaryota</taxon>
        <taxon>Metazoa</taxon>
        <taxon>Spiralia</taxon>
        <taxon>Lophotrochozoa</taxon>
        <taxon>Mollusca</taxon>
        <taxon>Gastropoda</taxon>
        <taxon>Caenogastropoda</taxon>
        <taxon>Sorbeoconcha</taxon>
        <taxon>Cerithioidea</taxon>
        <taxon>Batillariidae</taxon>
        <taxon>Batillaria</taxon>
    </lineage>
</organism>
<name>A0ABD0LN60_9CAEN</name>
<evidence type="ECO:0000256" key="1">
    <source>
        <dbReference type="SAM" id="Phobius"/>
    </source>
</evidence>
<reference evidence="2 3" key="1">
    <citation type="journal article" date="2023" name="Sci. Data">
        <title>Genome assembly of the Korean intertidal mud-creeper Batillaria attramentaria.</title>
        <authorList>
            <person name="Patra A.K."/>
            <person name="Ho P.T."/>
            <person name="Jun S."/>
            <person name="Lee S.J."/>
            <person name="Kim Y."/>
            <person name="Won Y.J."/>
        </authorList>
    </citation>
    <scope>NUCLEOTIDE SEQUENCE [LARGE SCALE GENOMIC DNA]</scope>
    <source>
        <strain evidence="2">Wonlab-2016</strain>
    </source>
</reference>
<protein>
    <submittedName>
        <fullName evidence="2">Uncharacterized protein</fullName>
    </submittedName>
</protein>
<accession>A0ABD0LN60</accession>
<gene>
    <name evidence="2" type="ORF">BaRGS_00007912</name>
</gene>
<dbReference type="AlphaFoldDB" id="A0ABD0LN60"/>